<evidence type="ECO:0000313" key="2">
    <source>
        <dbReference type="Proteomes" id="UP000308199"/>
    </source>
</evidence>
<dbReference type="EMBL" id="SGPK01000065">
    <property type="protein sequence ID" value="THH09392.1"/>
    <property type="molecule type" value="Genomic_DNA"/>
</dbReference>
<accession>A0A4S4LC93</accession>
<comment type="caution">
    <text evidence="1">The sequence shown here is derived from an EMBL/GenBank/DDBJ whole genome shotgun (WGS) entry which is preliminary data.</text>
</comment>
<dbReference type="OrthoDB" id="3344950at2759"/>
<proteinExistence type="predicted"/>
<sequence>MQLESPNLHDTLAATQETVQLNEPHTPHGNAIEAFSIAKHAIRAAIAKSRTQWDKHEPRMWARAKDIRDEELLDFDVAKDLVLVRSGPTAYGTIIFGKIRIPAIRDELGEGFVHVRIHDPPNRGESDVLFHSILTDEGNRDADGHPQTWNAVQTADTPLEFFNE</sequence>
<protein>
    <submittedName>
        <fullName evidence="1">Uncharacterized protein</fullName>
    </submittedName>
</protein>
<keyword evidence="2" id="KW-1185">Reference proteome</keyword>
<organism evidence="1 2">
    <name type="scientific">Phellinidium pouzarii</name>
    <dbReference type="NCBI Taxonomy" id="167371"/>
    <lineage>
        <taxon>Eukaryota</taxon>
        <taxon>Fungi</taxon>
        <taxon>Dikarya</taxon>
        <taxon>Basidiomycota</taxon>
        <taxon>Agaricomycotina</taxon>
        <taxon>Agaricomycetes</taxon>
        <taxon>Hymenochaetales</taxon>
        <taxon>Hymenochaetaceae</taxon>
        <taxon>Phellinidium</taxon>
    </lineage>
</organism>
<reference evidence="1 2" key="1">
    <citation type="submission" date="2019-02" db="EMBL/GenBank/DDBJ databases">
        <title>Genome sequencing of the rare red list fungi Phellinidium pouzarii.</title>
        <authorList>
            <person name="Buettner E."/>
            <person name="Kellner H."/>
        </authorList>
    </citation>
    <scope>NUCLEOTIDE SEQUENCE [LARGE SCALE GENOMIC DNA]</scope>
    <source>
        <strain evidence="1 2">DSM 108285</strain>
    </source>
</reference>
<dbReference type="AlphaFoldDB" id="A0A4S4LC93"/>
<evidence type="ECO:0000313" key="1">
    <source>
        <dbReference type="EMBL" id="THH09392.1"/>
    </source>
</evidence>
<name>A0A4S4LC93_9AGAM</name>
<gene>
    <name evidence="1" type="ORF">EW145_g2059</name>
</gene>
<dbReference type="Proteomes" id="UP000308199">
    <property type="component" value="Unassembled WGS sequence"/>
</dbReference>